<comment type="caution">
    <text evidence="1">The sequence shown here is derived from an EMBL/GenBank/DDBJ whole genome shotgun (WGS) entry which is preliminary data.</text>
</comment>
<evidence type="ECO:0000313" key="2">
    <source>
        <dbReference type="Proteomes" id="UP000265354"/>
    </source>
</evidence>
<reference evidence="1 2" key="1">
    <citation type="submission" date="2018-07" db="EMBL/GenBank/DDBJ databases">
        <title>Whole Genome Shotgun Sequence of Streptomyces spongiicola strain 531S.</title>
        <authorList>
            <person name="Dohra H."/>
            <person name="Kodani S."/>
        </authorList>
    </citation>
    <scope>NUCLEOTIDE SEQUENCE [LARGE SCALE GENOMIC DNA]</scope>
    <source>
        <strain evidence="1 2">531S</strain>
    </source>
</reference>
<name>A0A388T0T4_9ACTN</name>
<organism evidence="1 2">
    <name type="scientific">Streptomyces spongiicola</name>
    <dbReference type="NCBI Taxonomy" id="1690221"/>
    <lineage>
        <taxon>Bacteria</taxon>
        <taxon>Bacillati</taxon>
        <taxon>Actinomycetota</taxon>
        <taxon>Actinomycetes</taxon>
        <taxon>Kitasatosporales</taxon>
        <taxon>Streptomycetaceae</taxon>
        <taxon>Streptomyces</taxon>
    </lineage>
</organism>
<dbReference type="RefSeq" id="WP_116427518.1">
    <property type="nucleotide sequence ID" value="NZ_BGZL01000005.1"/>
</dbReference>
<protein>
    <submittedName>
        <fullName evidence="1">Uncharacterized protein</fullName>
    </submittedName>
</protein>
<dbReference type="Proteomes" id="UP000265354">
    <property type="component" value="Unassembled WGS sequence"/>
</dbReference>
<evidence type="ECO:0000313" key="1">
    <source>
        <dbReference type="EMBL" id="GBQ00845.1"/>
    </source>
</evidence>
<sequence>MFRVPDGPYVRGGRTFCGAGLDSMVLPGGTTVWGVAGVVHGYLSGIGATRDLACRAVYMMSPRTRGNLRVPPTVLPLLTAALTPGH</sequence>
<dbReference type="EMBL" id="BGZL01000005">
    <property type="protein sequence ID" value="GBQ00845.1"/>
    <property type="molecule type" value="Genomic_DNA"/>
</dbReference>
<dbReference type="AlphaFoldDB" id="A0A388T0T4"/>
<gene>
    <name evidence="1" type="ORF">SSP531S_22670</name>
</gene>
<proteinExistence type="predicted"/>
<accession>A0A388T0T4</accession>